<evidence type="ECO:0000313" key="7">
    <source>
        <dbReference type="EMBL" id="AJE86292.1"/>
    </source>
</evidence>
<evidence type="ECO:0000256" key="5">
    <source>
        <dbReference type="SAM" id="MobiDB-lite"/>
    </source>
</evidence>
<dbReference type="GO" id="GO:0000976">
    <property type="term" value="F:transcription cis-regulatory region binding"/>
    <property type="evidence" value="ECO:0007669"/>
    <property type="project" value="TreeGrafter"/>
</dbReference>
<organism evidence="7 8">
    <name type="scientific">Streptomyces albus (strain ATCC 21838 / DSM 41398 / FERM P-419 / JCM 4703 / NBRC 107858)</name>
    <dbReference type="NCBI Taxonomy" id="1081613"/>
    <lineage>
        <taxon>Bacteria</taxon>
        <taxon>Bacillati</taxon>
        <taxon>Actinomycetota</taxon>
        <taxon>Actinomycetes</taxon>
        <taxon>Kitasatosporales</taxon>
        <taxon>Streptomycetaceae</taxon>
        <taxon>Streptomyces</taxon>
    </lineage>
</organism>
<feature type="domain" description="HTH tetR-type" evidence="6">
    <location>
        <begin position="22"/>
        <end position="82"/>
    </location>
</feature>
<feature type="DNA-binding region" description="H-T-H motif" evidence="4">
    <location>
        <begin position="45"/>
        <end position="64"/>
    </location>
</feature>
<keyword evidence="1" id="KW-0805">Transcription regulation</keyword>
<evidence type="ECO:0000313" key="8">
    <source>
        <dbReference type="Proteomes" id="UP000031523"/>
    </source>
</evidence>
<dbReference type="PROSITE" id="PS50977">
    <property type="entry name" value="HTH_TETR_2"/>
    <property type="match status" value="1"/>
</dbReference>
<dbReference type="PANTHER" id="PTHR30055:SF234">
    <property type="entry name" value="HTH-TYPE TRANSCRIPTIONAL REGULATOR BETI"/>
    <property type="match status" value="1"/>
</dbReference>
<dbReference type="PRINTS" id="PR00455">
    <property type="entry name" value="HTHTETR"/>
</dbReference>
<accession>A0A0B5F783</accession>
<proteinExistence type="predicted"/>
<protein>
    <submittedName>
        <fullName evidence="7">TetR family transcriptional regulator</fullName>
    </submittedName>
</protein>
<evidence type="ECO:0000256" key="2">
    <source>
        <dbReference type="ARBA" id="ARBA00023125"/>
    </source>
</evidence>
<feature type="compositionally biased region" description="Basic and acidic residues" evidence="5">
    <location>
        <begin position="215"/>
        <end position="239"/>
    </location>
</feature>
<dbReference type="KEGG" id="sals:SLNWT_5916"/>
<dbReference type="SUPFAM" id="SSF46689">
    <property type="entry name" value="Homeodomain-like"/>
    <property type="match status" value="1"/>
</dbReference>
<dbReference type="InterPro" id="IPR050109">
    <property type="entry name" value="HTH-type_TetR-like_transc_reg"/>
</dbReference>
<dbReference type="Gene3D" id="1.10.357.10">
    <property type="entry name" value="Tetracycline Repressor, domain 2"/>
    <property type="match status" value="1"/>
</dbReference>
<dbReference type="InterPro" id="IPR023772">
    <property type="entry name" value="DNA-bd_HTH_TetR-type_CS"/>
</dbReference>
<dbReference type="InterPro" id="IPR001647">
    <property type="entry name" value="HTH_TetR"/>
</dbReference>
<name>A0A0B5F783_STRA4</name>
<dbReference type="AlphaFoldDB" id="A0A0B5F783"/>
<evidence type="ECO:0000256" key="3">
    <source>
        <dbReference type="ARBA" id="ARBA00023163"/>
    </source>
</evidence>
<dbReference type="PROSITE" id="PS01081">
    <property type="entry name" value="HTH_TETR_1"/>
    <property type="match status" value="1"/>
</dbReference>
<keyword evidence="2 4" id="KW-0238">DNA-binding</keyword>
<dbReference type="EMBL" id="CP010519">
    <property type="protein sequence ID" value="AJE86292.1"/>
    <property type="molecule type" value="Genomic_DNA"/>
</dbReference>
<dbReference type="PANTHER" id="PTHR30055">
    <property type="entry name" value="HTH-TYPE TRANSCRIPTIONAL REGULATOR RUTR"/>
    <property type="match status" value="1"/>
</dbReference>
<dbReference type="GO" id="GO:0003700">
    <property type="term" value="F:DNA-binding transcription factor activity"/>
    <property type="evidence" value="ECO:0007669"/>
    <property type="project" value="TreeGrafter"/>
</dbReference>
<sequence>MPVMEKARAAAARAGTKGVPRRDREEQILAVATEEFGRHGYTGVSMAALARRIGVTKPLLYQYFGSKDGLYTTCLARVGEPLATAVRAAMHRPAAEPATPIAVLRAVFATLEGRPGAWFLLYDQSLPAGSAPYETARRYRDAIDELAAGGAQDVLRAGNIEDPLDADLLKRLWNTLVGQSVVWWARHPEESAASMGERCARILQAVRFGGPAGGEGERRHDGDERRHDGGERHRGEGEG</sequence>
<evidence type="ECO:0000256" key="4">
    <source>
        <dbReference type="PROSITE-ProRule" id="PRU00335"/>
    </source>
</evidence>
<evidence type="ECO:0000259" key="6">
    <source>
        <dbReference type="PROSITE" id="PS50977"/>
    </source>
</evidence>
<dbReference type="Pfam" id="PF00440">
    <property type="entry name" value="TetR_N"/>
    <property type="match status" value="1"/>
</dbReference>
<keyword evidence="8" id="KW-1185">Reference proteome</keyword>
<gene>
    <name evidence="7" type="ORF">SLNWT_5916</name>
</gene>
<feature type="region of interest" description="Disordered" evidence="5">
    <location>
        <begin position="210"/>
        <end position="239"/>
    </location>
</feature>
<dbReference type="InterPro" id="IPR009057">
    <property type="entry name" value="Homeodomain-like_sf"/>
</dbReference>
<evidence type="ECO:0000256" key="1">
    <source>
        <dbReference type="ARBA" id="ARBA00023015"/>
    </source>
</evidence>
<dbReference type="Proteomes" id="UP000031523">
    <property type="component" value="Chromosome"/>
</dbReference>
<keyword evidence="3" id="KW-0804">Transcription</keyword>
<reference evidence="7 8" key="1">
    <citation type="submission" date="2015-01" db="EMBL/GenBank/DDBJ databases">
        <title>Enhanced salinomycin production by adjusting the supply of polyketide extender units in Streptomyce albus DSM 41398.</title>
        <authorList>
            <person name="Lu C."/>
        </authorList>
    </citation>
    <scope>NUCLEOTIDE SEQUENCE [LARGE SCALE GENOMIC DNA]</scope>
    <source>
        <strain evidence="8">ATCC 21838 / DSM 41398 / FERM P-419 / JCM 4703 / NBRC 107858</strain>
    </source>
</reference>